<dbReference type="InterPro" id="IPR050902">
    <property type="entry name" value="ABC_Transporter_SBP"/>
</dbReference>
<dbReference type="EMBL" id="JXQW01000022">
    <property type="protein sequence ID" value="KIQ01359.1"/>
    <property type="molecule type" value="Genomic_DNA"/>
</dbReference>
<sequence>MTLRAALSVILLLTGAAVQADDYPRTVIDLAGREVRIEAPPQRILLQDSNDLLALAILEREAPLARVVAFNNNLRGSDPSLWQLLMERWPAAAQIPTLGFSSAGDVDIERVIRLHPDLLVVRLEARPAVENSVLGSLLERLGIPLIYVDSQDDPLRNVPRSLLLLGDVLNRQARARAYVDAYQAKLHDLQRRSRDLPKPRVFIEARAGQAGSGSCCHTQGDKGWGAMVKALGATNLGSRLLLGDSGDVALEMLIRSKPDHYVMTGTQRLREGVGALPFGYRADPGAVQDHLHRLLQRPGFERVRKAPNHCVHGLYHQFYNSVFNVIGVEYLASMLWPQAFADLDAQASYRAWIARFTELPDAPLVFSARHCGIDEATP</sequence>
<dbReference type="PANTHER" id="PTHR30535:SF34">
    <property type="entry name" value="MOLYBDATE-BINDING PROTEIN MOLA"/>
    <property type="match status" value="1"/>
</dbReference>
<dbReference type="PANTHER" id="PTHR30535">
    <property type="entry name" value="VITAMIN B12-BINDING PROTEIN"/>
    <property type="match status" value="1"/>
</dbReference>
<evidence type="ECO:0000313" key="3">
    <source>
        <dbReference type="EMBL" id="KIQ01359.1"/>
    </source>
</evidence>
<protein>
    <recommendedName>
        <fullName evidence="2">Fe/B12 periplasmic-binding domain-containing protein</fullName>
    </recommendedName>
</protein>
<dbReference type="InterPro" id="IPR002491">
    <property type="entry name" value="ABC_transptr_periplasmic_BD"/>
</dbReference>
<dbReference type="RefSeq" id="WP_052493772.1">
    <property type="nucleotide sequence ID" value="NZ_JXQW01000022.1"/>
</dbReference>
<reference evidence="3 4" key="1">
    <citation type="submission" date="2014-12" db="EMBL/GenBank/DDBJ databases">
        <title>16Stimator: statistical estimation of ribosomal gene copy numbers from draft genome assemblies.</title>
        <authorList>
            <person name="Perisin M.A."/>
            <person name="Vetter M."/>
            <person name="Gilbert J.A."/>
            <person name="Bergelson J."/>
        </authorList>
    </citation>
    <scope>NUCLEOTIDE SEQUENCE [LARGE SCALE GENOMIC DNA]</scope>
    <source>
        <strain evidence="3 4">MEJ086</strain>
    </source>
</reference>
<feature type="signal peptide" evidence="1">
    <location>
        <begin position="1"/>
        <end position="20"/>
    </location>
</feature>
<gene>
    <name evidence="3" type="ORF">RU08_08280</name>
</gene>
<keyword evidence="1" id="KW-0732">Signal</keyword>
<evidence type="ECO:0000256" key="1">
    <source>
        <dbReference type="SAM" id="SignalP"/>
    </source>
</evidence>
<dbReference type="SUPFAM" id="SSF53807">
    <property type="entry name" value="Helical backbone' metal receptor"/>
    <property type="match status" value="1"/>
</dbReference>
<dbReference type="AlphaFoldDB" id="A0A0D0K013"/>
<feature type="domain" description="Fe/B12 periplasmic-binding" evidence="2">
    <location>
        <begin position="43"/>
        <end position="343"/>
    </location>
</feature>
<dbReference type="PROSITE" id="PS50983">
    <property type="entry name" value="FE_B12_PBP"/>
    <property type="match status" value="1"/>
</dbReference>
<organism evidence="3 4">
    <name type="scientific">Pseudomonas fulva</name>
    <dbReference type="NCBI Taxonomy" id="47880"/>
    <lineage>
        <taxon>Bacteria</taxon>
        <taxon>Pseudomonadati</taxon>
        <taxon>Pseudomonadota</taxon>
        <taxon>Gammaproteobacteria</taxon>
        <taxon>Pseudomonadales</taxon>
        <taxon>Pseudomonadaceae</taxon>
        <taxon>Pseudomonas</taxon>
    </lineage>
</organism>
<evidence type="ECO:0000313" key="4">
    <source>
        <dbReference type="Proteomes" id="UP000032068"/>
    </source>
</evidence>
<feature type="chain" id="PRO_5002225765" description="Fe/B12 periplasmic-binding domain-containing protein" evidence="1">
    <location>
        <begin position="21"/>
        <end position="378"/>
    </location>
</feature>
<evidence type="ECO:0000259" key="2">
    <source>
        <dbReference type="PROSITE" id="PS50983"/>
    </source>
</evidence>
<comment type="caution">
    <text evidence="3">The sequence shown here is derived from an EMBL/GenBank/DDBJ whole genome shotgun (WGS) entry which is preliminary data.</text>
</comment>
<proteinExistence type="predicted"/>
<dbReference type="Pfam" id="PF01497">
    <property type="entry name" value="Peripla_BP_2"/>
    <property type="match status" value="1"/>
</dbReference>
<dbReference type="Gene3D" id="3.40.50.1980">
    <property type="entry name" value="Nitrogenase molybdenum iron protein domain"/>
    <property type="match status" value="2"/>
</dbReference>
<name>A0A0D0K013_9PSED</name>
<dbReference type="Proteomes" id="UP000032068">
    <property type="component" value="Unassembled WGS sequence"/>
</dbReference>
<accession>A0A0D0K013</accession>
<dbReference type="OrthoDB" id="9775594at2"/>